<feature type="domain" description="Protein kinase" evidence="11">
    <location>
        <begin position="15"/>
        <end position="282"/>
    </location>
</feature>
<dbReference type="SMART" id="SM00220">
    <property type="entry name" value="S_TKc"/>
    <property type="match status" value="1"/>
</dbReference>
<dbReference type="Proteomes" id="UP000053372">
    <property type="component" value="Unassembled WGS sequence"/>
</dbReference>
<dbReference type="Pfam" id="PF00069">
    <property type="entry name" value="Pkinase"/>
    <property type="match status" value="1"/>
</dbReference>
<keyword evidence="4 9" id="KW-0547">Nucleotide-binding</keyword>
<dbReference type="PROSITE" id="PS50011">
    <property type="entry name" value="PROTEIN_KINASE_DOM"/>
    <property type="match status" value="1"/>
</dbReference>
<dbReference type="PANTHER" id="PTHR24363:SF0">
    <property type="entry name" value="SERINE_THREONINE KINASE LIKE DOMAIN CONTAINING 1"/>
    <property type="match status" value="1"/>
</dbReference>
<sequence>MSQYSLIGKTLRGRYQIRQKIGEGGFGDTYRAIDFDLPGKPTCVVKHLKPKNRHPALLEIAKKKFDREAQTLYRLGNGNEQIPRLFAHFEEKGEFYLVQEFIDGHDLTKEICSGEPKSEKELIKLLREILEVLAFVHQQNIIHRDIKPQNIRRRKDGKIVLIDFGIVKEIAALGIHRQGEIPRTVAVGTPNYMPSEQQSGRPQLSSDIYALGIIAFLALTGYRNPGTLPRTPDTGELSCTLFPEFENISTAFAEILDKMVRYDYRQRYQNATVALEAVDNLLELEQAPTMLVGVNPNINKVQPNTNLNRGTSIESENTSLFGKVFGFVRNFWSESKSGNSSPSITSNSGSNSGSFEQPEGQVSLNSAFYIERPPIEDDCYETILQSGALVRIKAPRQMGKTSLLSRILDLPQSKTVNLHI</sequence>
<feature type="compositionally biased region" description="Low complexity" evidence="10">
    <location>
        <begin position="335"/>
        <end position="354"/>
    </location>
</feature>
<dbReference type="Gene3D" id="1.10.510.10">
    <property type="entry name" value="Transferase(Phosphotransferase) domain 1"/>
    <property type="match status" value="1"/>
</dbReference>
<evidence type="ECO:0000256" key="5">
    <source>
        <dbReference type="ARBA" id="ARBA00022777"/>
    </source>
</evidence>
<dbReference type="AlphaFoldDB" id="A0A0V8A0T2"/>
<keyword evidence="2" id="KW-0723">Serine/threonine-protein kinase</keyword>
<dbReference type="CDD" id="cd14014">
    <property type="entry name" value="STKc_PknB_like"/>
    <property type="match status" value="1"/>
</dbReference>
<dbReference type="EC" id="2.7.11.1" evidence="1"/>
<dbReference type="InterPro" id="IPR000719">
    <property type="entry name" value="Prot_kinase_dom"/>
</dbReference>
<keyword evidence="6 9" id="KW-0067">ATP-binding</keyword>
<evidence type="ECO:0000256" key="9">
    <source>
        <dbReference type="PROSITE-ProRule" id="PRU10141"/>
    </source>
</evidence>
<comment type="catalytic activity">
    <reaction evidence="8">
        <text>L-seryl-[protein] + ATP = O-phospho-L-seryl-[protein] + ADP + H(+)</text>
        <dbReference type="Rhea" id="RHEA:17989"/>
        <dbReference type="Rhea" id="RHEA-COMP:9863"/>
        <dbReference type="Rhea" id="RHEA-COMP:11604"/>
        <dbReference type="ChEBI" id="CHEBI:15378"/>
        <dbReference type="ChEBI" id="CHEBI:29999"/>
        <dbReference type="ChEBI" id="CHEBI:30616"/>
        <dbReference type="ChEBI" id="CHEBI:83421"/>
        <dbReference type="ChEBI" id="CHEBI:456216"/>
        <dbReference type="EC" id="2.7.11.1"/>
    </reaction>
</comment>
<dbReference type="GO" id="GO:0005524">
    <property type="term" value="F:ATP binding"/>
    <property type="evidence" value="ECO:0007669"/>
    <property type="project" value="UniProtKB-UniRule"/>
</dbReference>
<feature type="binding site" evidence="9">
    <location>
        <position position="46"/>
    </location>
    <ligand>
        <name>ATP</name>
        <dbReference type="ChEBI" id="CHEBI:30616"/>
    </ligand>
</feature>
<comment type="catalytic activity">
    <reaction evidence="7">
        <text>L-threonyl-[protein] + ATP = O-phospho-L-threonyl-[protein] + ADP + H(+)</text>
        <dbReference type="Rhea" id="RHEA:46608"/>
        <dbReference type="Rhea" id="RHEA-COMP:11060"/>
        <dbReference type="Rhea" id="RHEA-COMP:11605"/>
        <dbReference type="ChEBI" id="CHEBI:15378"/>
        <dbReference type="ChEBI" id="CHEBI:30013"/>
        <dbReference type="ChEBI" id="CHEBI:30616"/>
        <dbReference type="ChEBI" id="CHEBI:61977"/>
        <dbReference type="ChEBI" id="CHEBI:456216"/>
        <dbReference type="EC" id="2.7.11.1"/>
    </reaction>
</comment>
<dbReference type="EMBL" id="LMTZ01000001">
    <property type="protein sequence ID" value="KST70388.1"/>
    <property type="molecule type" value="Genomic_DNA"/>
</dbReference>
<dbReference type="GO" id="GO:0004674">
    <property type="term" value="F:protein serine/threonine kinase activity"/>
    <property type="evidence" value="ECO:0007669"/>
    <property type="project" value="UniProtKB-KW"/>
</dbReference>
<evidence type="ECO:0000256" key="4">
    <source>
        <dbReference type="ARBA" id="ARBA00022741"/>
    </source>
</evidence>
<evidence type="ECO:0000259" key="11">
    <source>
        <dbReference type="PROSITE" id="PS50011"/>
    </source>
</evidence>
<feature type="region of interest" description="Disordered" evidence="10">
    <location>
        <begin position="334"/>
        <end position="359"/>
    </location>
</feature>
<evidence type="ECO:0000256" key="8">
    <source>
        <dbReference type="ARBA" id="ARBA00048679"/>
    </source>
</evidence>
<gene>
    <name evidence="12" type="ORF">BC008_45175</name>
</gene>
<evidence type="ECO:0000313" key="13">
    <source>
        <dbReference type="Proteomes" id="UP000053372"/>
    </source>
</evidence>
<evidence type="ECO:0000256" key="1">
    <source>
        <dbReference type="ARBA" id="ARBA00012513"/>
    </source>
</evidence>
<protein>
    <recommendedName>
        <fullName evidence="1">non-specific serine/threonine protein kinase</fullName>
        <ecNumber evidence="1">2.7.11.1</ecNumber>
    </recommendedName>
</protein>
<dbReference type="SUPFAM" id="SSF56112">
    <property type="entry name" value="Protein kinase-like (PK-like)"/>
    <property type="match status" value="1"/>
</dbReference>
<proteinExistence type="predicted"/>
<reference evidence="12 13" key="1">
    <citation type="journal article" date="2015" name="Genome Announc.">
        <title>Draft Genome of the Euendolithic (true boring) Cyanobacterium Mastigocoleus testarum strain BC008.</title>
        <authorList>
            <person name="Guida B.S."/>
            <person name="Garcia-Pichel F."/>
        </authorList>
    </citation>
    <scope>NUCLEOTIDE SEQUENCE [LARGE SCALE GENOMIC DNA]</scope>
    <source>
        <strain evidence="12 13">BC008</strain>
    </source>
</reference>
<accession>A0A0V8A0T2</accession>
<dbReference type="InterPro" id="IPR017441">
    <property type="entry name" value="Protein_kinase_ATP_BS"/>
</dbReference>
<evidence type="ECO:0000256" key="6">
    <source>
        <dbReference type="ARBA" id="ARBA00022840"/>
    </source>
</evidence>
<evidence type="ECO:0000313" key="12">
    <source>
        <dbReference type="EMBL" id="KST70388.1"/>
    </source>
</evidence>
<keyword evidence="3" id="KW-0808">Transferase</keyword>
<evidence type="ECO:0000256" key="10">
    <source>
        <dbReference type="SAM" id="MobiDB-lite"/>
    </source>
</evidence>
<keyword evidence="13" id="KW-1185">Reference proteome</keyword>
<keyword evidence="5" id="KW-0418">Kinase</keyword>
<evidence type="ECO:0000256" key="3">
    <source>
        <dbReference type="ARBA" id="ARBA00022679"/>
    </source>
</evidence>
<evidence type="ECO:0000256" key="7">
    <source>
        <dbReference type="ARBA" id="ARBA00047899"/>
    </source>
</evidence>
<organism evidence="12 13">
    <name type="scientific">Mastigocoleus testarum BC008</name>
    <dbReference type="NCBI Taxonomy" id="371196"/>
    <lineage>
        <taxon>Bacteria</taxon>
        <taxon>Bacillati</taxon>
        <taxon>Cyanobacteriota</taxon>
        <taxon>Cyanophyceae</taxon>
        <taxon>Nostocales</taxon>
        <taxon>Hapalosiphonaceae</taxon>
        <taxon>Mastigocoleus</taxon>
    </lineage>
</organism>
<comment type="caution">
    <text evidence="12">The sequence shown here is derived from an EMBL/GenBank/DDBJ whole genome shotgun (WGS) entry which is preliminary data.</text>
</comment>
<name>A0A0V8A0T2_9CYAN</name>
<dbReference type="InterPro" id="IPR011009">
    <property type="entry name" value="Kinase-like_dom_sf"/>
</dbReference>
<dbReference type="PROSITE" id="PS00107">
    <property type="entry name" value="PROTEIN_KINASE_ATP"/>
    <property type="match status" value="1"/>
</dbReference>
<dbReference type="PANTHER" id="PTHR24363">
    <property type="entry name" value="SERINE/THREONINE PROTEIN KINASE"/>
    <property type="match status" value="1"/>
</dbReference>
<evidence type="ECO:0000256" key="2">
    <source>
        <dbReference type="ARBA" id="ARBA00022527"/>
    </source>
</evidence>
<dbReference type="Pfam" id="PF14516">
    <property type="entry name" value="AAA_35"/>
    <property type="match status" value="1"/>
</dbReference>